<sequence length="118" mass="13265">MTRQEANNKIAETLKNSKISFTLRRGDIGYKAYKCTISSKSIIIAEGIAIYAPTDIFSQRKGKSRAKGRAMQALFYKITGKGNYVAPVRPWLQAMFGKFLCGQDHKTQDAYKGMAYEI</sequence>
<accession>A0A6M3IKE8</accession>
<dbReference type="EMBL" id="MT141293">
    <property type="protein sequence ID" value="QJA57811.1"/>
    <property type="molecule type" value="Genomic_DNA"/>
</dbReference>
<protein>
    <submittedName>
        <fullName evidence="1">Uncharacterized protein</fullName>
    </submittedName>
</protein>
<organism evidence="1">
    <name type="scientific">viral metagenome</name>
    <dbReference type="NCBI Taxonomy" id="1070528"/>
    <lineage>
        <taxon>unclassified sequences</taxon>
        <taxon>metagenomes</taxon>
        <taxon>organismal metagenomes</taxon>
    </lineage>
</organism>
<reference evidence="1" key="1">
    <citation type="submission" date="2020-03" db="EMBL/GenBank/DDBJ databases">
        <title>The deep terrestrial virosphere.</title>
        <authorList>
            <person name="Holmfeldt K."/>
            <person name="Nilsson E."/>
            <person name="Simone D."/>
            <person name="Lopez-Fernandez M."/>
            <person name="Wu X."/>
            <person name="de Brujin I."/>
            <person name="Lundin D."/>
            <person name="Andersson A."/>
            <person name="Bertilsson S."/>
            <person name="Dopson M."/>
        </authorList>
    </citation>
    <scope>NUCLEOTIDE SEQUENCE</scope>
    <source>
        <strain evidence="1">MM415B01557</strain>
    </source>
</reference>
<name>A0A6M3IKE8_9ZZZZ</name>
<proteinExistence type="predicted"/>
<evidence type="ECO:0000313" key="1">
    <source>
        <dbReference type="EMBL" id="QJA57811.1"/>
    </source>
</evidence>
<dbReference type="AlphaFoldDB" id="A0A6M3IKE8"/>
<gene>
    <name evidence="1" type="ORF">MM415B01557_0007</name>
</gene>